<evidence type="ECO:0000256" key="3">
    <source>
        <dbReference type="ARBA" id="ARBA00022475"/>
    </source>
</evidence>
<dbReference type="InterPro" id="IPR000326">
    <property type="entry name" value="PAP2/HPO"/>
</dbReference>
<protein>
    <recommendedName>
        <fullName evidence="2">undecaprenyl-diphosphate phosphatase</fullName>
        <ecNumber evidence="2">3.6.1.27</ecNumber>
    </recommendedName>
    <alternativeName>
        <fullName evidence="8">Undecaprenyl pyrophosphate phosphatase</fullName>
    </alternativeName>
</protein>
<evidence type="ECO:0000313" key="14">
    <source>
        <dbReference type="Proteomes" id="UP000061569"/>
    </source>
</evidence>
<comment type="subcellular location">
    <subcellularLocation>
        <location evidence="1">Cell membrane</location>
        <topology evidence="1">Multi-pass membrane protein</topology>
    </subcellularLocation>
</comment>
<comment type="catalytic activity">
    <reaction evidence="9">
        <text>di-trans,octa-cis-undecaprenyl diphosphate + H2O = di-trans,octa-cis-undecaprenyl phosphate + phosphate + H(+)</text>
        <dbReference type="Rhea" id="RHEA:28094"/>
        <dbReference type="ChEBI" id="CHEBI:15377"/>
        <dbReference type="ChEBI" id="CHEBI:15378"/>
        <dbReference type="ChEBI" id="CHEBI:43474"/>
        <dbReference type="ChEBI" id="CHEBI:58405"/>
        <dbReference type="ChEBI" id="CHEBI:60392"/>
        <dbReference type="EC" id="3.6.1.27"/>
    </reaction>
</comment>
<dbReference type="KEGG" id="lez:GLE_1747"/>
<keyword evidence="4 11" id="KW-0812">Transmembrane</keyword>
<keyword evidence="6 11" id="KW-1133">Transmembrane helix</keyword>
<dbReference type="EMBL" id="CP013140">
    <property type="protein sequence ID" value="ALN57102.1"/>
    <property type="molecule type" value="Genomic_DNA"/>
</dbReference>
<feature type="transmembrane region" description="Helical" evidence="11">
    <location>
        <begin position="185"/>
        <end position="204"/>
    </location>
</feature>
<evidence type="ECO:0000256" key="10">
    <source>
        <dbReference type="SAM" id="MobiDB-lite"/>
    </source>
</evidence>
<evidence type="ECO:0000256" key="8">
    <source>
        <dbReference type="ARBA" id="ARBA00032707"/>
    </source>
</evidence>
<evidence type="ECO:0000256" key="7">
    <source>
        <dbReference type="ARBA" id="ARBA00023136"/>
    </source>
</evidence>
<sequence length="270" mass="29933">MSEDPRADAAPPRSVAASVESPHPQGARSQEQHAARRRGADDSAFEQEARFGAALLRRHGWTLLLVFAGLLLPLWAFAELADDIHRQESLVYDVPVLEYAHGLSRHSLDLFFSVIAKLGYQWGVVPFDIVLVIALTVTRRFREASYAAIALGGSGLLNIAAKQFFARERPSLWESIAPEHNYSFPSGHAMGSMTLAAVLILLCWPTRWRWLVVAAMVPFTVLVGFSRLYLGVHYPSDILAGWAVATAWAVAVYLLVYRGGVRRPWQAREG</sequence>
<dbReference type="InterPro" id="IPR036938">
    <property type="entry name" value="PAP2/HPO_sf"/>
</dbReference>
<feature type="compositionally biased region" description="Basic and acidic residues" evidence="10">
    <location>
        <begin position="30"/>
        <end position="39"/>
    </location>
</feature>
<dbReference type="GO" id="GO:0050380">
    <property type="term" value="F:undecaprenyl-diphosphatase activity"/>
    <property type="evidence" value="ECO:0007669"/>
    <property type="project" value="UniProtKB-EC"/>
</dbReference>
<evidence type="ECO:0000256" key="9">
    <source>
        <dbReference type="ARBA" id="ARBA00047594"/>
    </source>
</evidence>
<keyword evidence="3" id="KW-1003">Cell membrane</keyword>
<keyword evidence="5" id="KW-0378">Hydrolase</keyword>
<dbReference type="Proteomes" id="UP000061569">
    <property type="component" value="Chromosome"/>
</dbReference>
<feature type="transmembrane region" description="Helical" evidence="11">
    <location>
        <begin position="60"/>
        <end position="78"/>
    </location>
</feature>
<feature type="transmembrane region" description="Helical" evidence="11">
    <location>
        <begin position="119"/>
        <end position="137"/>
    </location>
</feature>
<feature type="transmembrane region" description="Helical" evidence="11">
    <location>
        <begin position="144"/>
        <end position="165"/>
    </location>
</feature>
<evidence type="ECO:0000256" key="2">
    <source>
        <dbReference type="ARBA" id="ARBA00012374"/>
    </source>
</evidence>
<name>A0A0S2DFD0_LYSEN</name>
<evidence type="ECO:0000256" key="4">
    <source>
        <dbReference type="ARBA" id="ARBA00022692"/>
    </source>
</evidence>
<dbReference type="GO" id="GO:0005886">
    <property type="term" value="C:plasma membrane"/>
    <property type="evidence" value="ECO:0007669"/>
    <property type="project" value="UniProtKB-SubCell"/>
</dbReference>
<evidence type="ECO:0000256" key="1">
    <source>
        <dbReference type="ARBA" id="ARBA00004651"/>
    </source>
</evidence>
<evidence type="ECO:0000313" key="13">
    <source>
        <dbReference type="EMBL" id="ALN57102.1"/>
    </source>
</evidence>
<dbReference type="PANTHER" id="PTHR14969">
    <property type="entry name" value="SPHINGOSINE-1-PHOSPHATE PHOSPHOHYDROLASE"/>
    <property type="match status" value="1"/>
</dbReference>
<proteinExistence type="predicted"/>
<organism evidence="13 14">
    <name type="scientific">Lysobacter enzymogenes</name>
    <dbReference type="NCBI Taxonomy" id="69"/>
    <lineage>
        <taxon>Bacteria</taxon>
        <taxon>Pseudomonadati</taxon>
        <taxon>Pseudomonadota</taxon>
        <taxon>Gammaproteobacteria</taxon>
        <taxon>Lysobacterales</taxon>
        <taxon>Lysobacteraceae</taxon>
        <taxon>Lysobacter</taxon>
    </lineage>
</organism>
<feature type="transmembrane region" description="Helical" evidence="11">
    <location>
        <begin position="211"/>
        <end position="232"/>
    </location>
</feature>
<dbReference type="Pfam" id="PF01569">
    <property type="entry name" value="PAP2"/>
    <property type="match status" value="1"/>
</dbReference>
<dbReference type="Gene3D" id="1.20.144.10">
    <property type="entry name" value="Phosphatidic acid phosphatase type 2/haloperoxidase"/>
    <property type="match status" value="1"/>
</dbReference>
<gene>
    <name evidence="13" type="ORF">GLE_1747</name>
</gene>
<dbReference type="SUPFAM" id="SSF48317">
    <property type="entry name" value="Acid phosphatase/Vanadium-dependent haloperoxidase"/>
    <property type="match status" value="1"/>
</dbReference>
<feature type="region of interest" description="Disordered" evidence="10">
    <location>
        <begin position="1"/>
        <end position="39"/>
    </location>
</feature>
<dbReference type="CDD" id="cd03392">
    <property type="entry name" value="PAP2_like_2"/>
    <property type="match status" value="1"/>
</dbReference>
<keyword evidence="7 11" id="KW-0472">Membrane</keyword>
<dbReference type="AlphaFoldDB" id="A0A0S2DFD0"/>
<dbReference type="SMART" id="SM00014">
    <property type="entry name" value="acidPPc"/>
    <property type="match status" value="1"/>
</dbReference>
<dbReference type="PANTHER" id="PTHR14969:SF62">
    <property type="entry name" value="DECAPRENYLPHOSPHORYL-5-PHOSPHORIBOSE PHOSPHATASE RV3807C-RELATED"/>
    <property type="match status" value="1"/>
</dbReference>
<dbReference type="PATRIC" id="fig|69.6.peg.1723"/>
<evidence type="ECO:0000256" key="5">
    <source>
        <dbReference type="ARBA" id="ARBA00022801"/>
    </source>
</evidence>
<reference evidence="13 14" key="1">
    <citation type="submission" date="2015-11" db="EMBL/GenBank/DDBJ databases">
        <title>Genome sequences of Lysobacter enzymogenes strain C3 and Lysobacter antibioticus ATCC 29479.</title>
        <authorList>
            <person name="Kobayashi D.Y."/>
        </authorList>
    </citation>
    <scope>NUCLEOTIDE SEQUENCE [LARGE SCALE GENOMIC DNA]</scope>
    <source>
        <strain evidence="13 14">C3</strain>
    </source>
</reference>
<evidence type="ECO:0000259" key="12">
    <source>
        <dbReference type="SMART" id="SM00014"/>
    </source>
</evidence>
<feature type="domain" description="Phosphatidic acid phosphatase type 2/haloperoxidase" evidence="12">
    <location>
        <begin position="144"/>
        <end position="253"/>
    </location>
</feature>
<feature type="transmembrane region" description="Helical" evidence="11">
    <location>
        <begin position="238"/>
        <end position="256"/>
    </location>
</feature>
<evidence type="ECO:0000256" key="11">
    <source>
        <dbReference type="SAM" id="Phobius"/>
    </source>
</evidence>
<evidence type="ECO:0000256" key="6">
    <source>
        <dbReference type="ARBA" id="ARBA00022989"/>
    </source>
</evidence>
<dbReference type="EC" id="3.6.1.27" evidence="2"/>
<accession>A0A0S2DFD0</accession>
<dbReference type="STRING" id="69.GLE_1747"/>